<dbReference type="Proteomes" id="UP000036313">
    <property type="component" value="Unassembled WGS sequence"/>
</dbReference>
<feature type="compositionally biased region" description="Low complexity" evidence="1">
    <location>
        <begin position="23"/>
        <end position="54"/>
    </location>
</feature>
<dbReference type="AlphaFoldDB" id="A0A0J6W4F6"/>
<reference evidence="3 4" key="1">
    <citation type="journal article" date="2015" name="Genome Biol. Evol.">
        <title>Characterization of Three Mycobacterium spp. with Potential Use in Bioremediation by Genome Sequencing and Comparative Genomics.</title>
        <authorList>
            <person name="Das S."/>
            <person name="Pettersson B.M."/>
            <person name="Behra P.R."/>
            <person name="Ramesh M."/>
            <person name="Dasgupta S."/>
            <person name="Bhattacharya A."/>
            <person name="Kirsebom L.A."/>
        </authorList>
    </citation>
    <scope>NUCLEOTIDE SEQUENCE [LARGE SCALE GENOMIC DNA]</scope>
    <source>
        <strain evidence="3 4">DSM 44075</strain>
    </source>
</reference>
<dbReference type="PROSITE" id="PS51257">
    <property type="entry name" value="PROKAR_LIPOPROTEIN"/>
    <property type="match status" value="1"/>
</dbReference>
<evidence type="ECO:0000256" key="1">
    <source>
        <dbReference type="SAM" id="MobiDB-lite"/>
    </source>
</evidence>
<evidence type="ECO:0008006" key="5">
    <source>
        <dbReference type="Google" id="ProtNLM"/>
    </source>
</evidence>
<sequence length="147" mass="14938" precursor="true">MVPFAVRVVLLAAPGLLALAGCSSTPTLSTPSTETSSSTRASAAPTTATESLAPDAVEVSPGGVTTKVGAPAESTEDDYFQNCRAARTYMDTHGGDPKAQIEPYLKMLQSAPTVGSGEFDKSWTQLSAGQQSAIIVAVESAADALCG</sequence>
<feature type="region of interest" description="Disordered" evidence="1">
    <location>
        <begin position="23"/>
        <end position="75"/>
    </location>
</feature>
<organism evidence="3 4">
    <name type="scientific">Mycolicibacterium obuense</name>
    <dbReference type="NCBI Taxonomy" id="1807"/>
    <lineage>
        <taxon>Bacteria</taxon>
        <taxon>Bacillati</taxon>
        <taxon>Actinomycetota</taxon>
        <taxon>Actinomycetes</taxon>
        <taxon>Mycobacteriales</taxon>
        <taxon>Mycobacteriaceae</taxon>
        <taxon>Mycolicibacterium</taxon>
    </lineage>
</organism>
<keyword evidence="2" id="KW-0732">Signal</keyword>
<comment type="caution">
    <text evidence="3">The sequence shown here is derived from an EMBL/GenBank/DDBJ whole genome shotgun (WGS) entry which is preliminary data.</text>
</comment>
<dbReference type="Pfam" id="PF17301">
    <property type="entry name" value="LpqV"/>
    <property type="match status" value="1"/>
</dbReference>
<proteinExistence type="predicted"/>
<gene>
    <name evidence="3" type="ORF">MOBUDSM44075_01913</name>
</gene>
<feature type="signal peptide" evidence="2">
    <location>
        <begin position="1"/>
        <end position="20"/>
    </location>
</feature>
<evidence type="ECO:0000256" key="2">
    <source>
        <dbReference type="SAM" id="SignalP"/>
    </source>
</evidence>
<dbReference type="PATRIC" id="fig|1807.14.peg.1927"/>
<evidence type="ECO:0000313" key="4">
    <source>
        <dbReference type="Proteomes" id="UP000036313"/>
    </source>
</evidence>
<feature type="chain" id="PRO_5039296257" description="LpqV" evidence="2">
    <location>
        <begin position="21"/>
        <end position="147"/>
    </location>
</feature>
<dbReference type="InterPro" id="IPR020377">
    <property type="entry name" value="Uncharacterised_LpqV"/>
</dbReference>
<evidence type="ECO:0000313" key="3">
    <source>
        <dbReference type="EMBL" id="KMO77344.1"/>
    </source>
</evidence>
<protein>
    <recommendedName>
        <fullName evidence="5">LpqV</fullName>
    </recommendedName>
</protein>
<name>A0A0J6W4F6_9MYCO</name>
<dbReference type="RefSeq" id="WP_048422927.1">
    <property type="nucleotide sequence ID" value="NZ_JYNU01000010.1"/>
</dbReference>
<dbReference type="EMBL" id="JYNU01000010">
    <property type="protein sequence ID" value="KMO77344.1"/>
    <property type="molecule type" value="Genomic_DNA"/>
</dbReference>
<accession>A0A0J6W4F6</accession>